<dbReference type="AlphaFoldDB" id="A0AAQ3MRX6"/>
<dbReference type="Proteomes" id="UP001374535">
    <property type="component" value="Chromosome 9"/>
</dbReference>
<evidence type="ECO:0000256" key="1">
    <source>
        <dbReference type="SAM" id="MobiDB-lite"/>
    </source>
</evidence>
<organism evidence="2 3">
    <name type="scientific">Vigna mungo</name>
    <name type="common">Black gram</name>
    <name type="synonym">Phaseolus mungo</name>
    <dbReference type="NCBI Taxonomy" id="3915"/>
    <lineage>
        <taxon>Eukaryota</taxon>
        <taxon>Viridiplantae</taxon>
        <taxon>Streptophyta</taxon>
        <taxon>Embryophyta</taxon>
        <taxon>Tracheophyta</taxon>
        <taxon>Spermatophyta</taxon>
        <taxon>Magnoliopsida</taxon>
        <taxon>eudicotyledons</taxon>
        <taxon>Gunneridae</taxon>
        <taxon>Pentapetalae</taxon>
        <taxon>rosids</taxon>
        <taxon>fabids</taxon>
        <taxon>Fabales</taxon>
        <taxon>Fabaceae</taxon>
        <taxon>Papilionoideae</taxon>
        <taxon>50 kb inversion clade</taxon>
        <taxon>NPAAA clade</taxon>
        <taxon>indigoferoid/millettioid clade</taxon>
        <taxon>Phaseoleae</taxon>
        <taxon>Vigna</taxon>
    </lineage>
</organism>
<dbReference type="InterPro" id="IPR004926">
    <property type="entry name" value="LEA_3a"/>
</dbReference>
<feature type="region of interest" description="Disordered" evidence="1">
    <location>
        <begin position="104"/>
        <end position="123"/>
    </location>
</feature>
<dbReference type="PANTHER" id="PTHR33509">
    <property type="entry name" value="LATE EMBRYOGENIS ABUNDANT PROTEIN 2-RELATED"/>
    <property type="match status" value="1"/>
</dbReference>
<keyword evidence="3" id="KW-1185">Reference proteome</keyword>
<protein>
    <submittedName>
        <fullName evidence="2">Uncharacterized protein</fullName>
    </submittedName>
</protein>
<sequence length="204" mass="22443">MALQMNERLWCEREEFSKEARILVLTSSFASEEQAFRSSTQSSMARSFTNVKVLSALVADGFSNTTTRGNLAVTGGEMKDKELVKWHGFAAAAAATQSATRGGASIGGNMVPKSGEEKVRGGEKVSWVPDPVTGYYRPENTNEIDVADMRATNLFGQLYVRCISKFTEASGIIKYEAIFYISFVLRTPNYAFAVFSLENNRSSL</sequence>
<gene>
    <name evidence="2" type="ORF">V8G54_028009</name>
</gene>
<feature type="compositionally biased region" description="Basic and acidic residues" evidence="1">
    <location>
        <begin position="114"/>
        <end position="123"/>
    </location>
</feature>
<proteinExistence type="predicted"/>
<reference evidence="2 3" key="1">
    <citation type="journal article" date="2023" name="Life. Sci Alliance">
        <title>Evolutionary insights into 3D genome organization and epigenetic landscape of Vigna mungo.</title>
        <authorList>
            <person name="Junaid A."/>
            <person name="Singh B."/>
            <person name="Bhatia S."/>
        </authorList>
    </citation>
    <scope>NUCLEOTIDE SEQUENCE [LARGE SCALE GENOMIC DNA]</scope>
    <source>
        <strain evidence="2">Urdbean</strain>
    </source>
</reference>
<accession>A0AAQ3MRX6</accession>
<dbReference type="GO" id="GO:0005739">
    <property type="term" value="C:mitochondrion"/>
    <property type="evidence" value="ECO:0007669"/>
    <property type="project" value="TreeGrafter"/>
</dbReference>
<dbReference type="Pfam" id="PF03242">
    <property type="entry name" value="LEA_3a"/>
    <property type="match status" value="1"/>
</dbReference>
<dbReference type="EMBL" id="CP144692">
    <property type="protein sequence ID" value="WVY95858.1"/>
    <property type="molecule type" value="Genomic_DNA"/>
</dbReference>
<dbReference type="GO" id="GO:0006950">
    <property type="term" value="P:response to stress"/>
    <property type="evidence" value="ECO:0007669"/>
    <property type="project" value="TreeGrafter"/>
</dbReference>
<evidence type="ECO:0000313" key="3">
    <source>
        <dbReference type="Proteomes" id="UP001374535"/>
    </source>
</evidence>
<dbReference type="PANTHER" id="PTHR33509:SF5">
    <property type="entry name" value="PROTEIN SENESCENCE-ASSOCIATED GENE 21, MITOCHONDRIAL"/>
    <property type="match status" value="1"/>
</dbReference>
<evidence type="ECO:0000313" key="2">
    <source>
        <dbReference type="EMBL" id="WVY95858.1"/>
    </source>
</evidence>
<name>A0AAQ3MRX6_VIGMU</name>